<dbReference type="InParanoid" id="A0A4Q1BH97"/>
<feature type="compositionally biased region" description="Polar residues" evidence="1">
    <location>
        <begin position="427"/>
        <end position="436"/>
    </location>
</feature>
<dbReference type="EMBL" id="SDIL01000081">
    <property type="protein sequence ID" value="RXK36969.1"/>
    <property type="molecule type" value="Genomic_DNA"/>
</dbReference>
<organism evidence="2 3">
    <name type="scientific">Tremella mesenterica</name>
    <name type="common">Jelly fungus</name>
    <dbReference type="NCBI Taxonomy" id="5217"/>
    <lineage>
        <taxon>Eukaryota</taxon>
        <taxon>Fungi</taxon>
        <taxon>Dikarya</taxon>
        <taxon>Basidiomycota</taxon>
        <taxon>Agaricomycotina</taxon>
        <taxon>Tremellomycetes</taxon>
        <taxon>Tremellales</taxon>
        <taxon>Tremellaceae</taxon>
        <taxon>Tremella</taxon>
    </lineage>
</organism>
<evidence type="ECO:0000313" key="3">
    <source>
        <dbReference type="Proteomes" id="UP000289152"/>
    </source>
</evidence>
<evidence type="ECO:0000256" key="1">
    <source>
        <dbReference type="SAM" id="MobiDB-lite"/>
    </source>
</evidence>
<dbReference type="Proteomes" id="UP000289152">
    <property type="component" value="Unassembled WGS sequence"/>
</dbReference>
<accession>A0A4Q1BH97</accession>
<gene>
    <name evidence="2" type="ORF">M231_05733</name>
</gene>
<name>A0A4Q1BH97_TREME</name>
<reference evidence="2 3" key="1">
    <citation type="submission" date="2016-06" db="EMBL/GenBank/DDBJ databases">
        <title>Evolution of pathogenesis and genome organization in the Tremellales.</title>
        <authorList>
            <person name="Cuomo C."/>
            <person name="Litvintseva A."/>
            <person name="Heitman J."/>
            <person name="Chen Y."/>
            <person name="Sun S."/>
            <person name="Springer D."/>
            <person name="Dromer F."/>
            <person name="Young S."/>
            <person name="Zeng Q."/>
            <person name="Chapman S."/>
            <person name="Gujja S."/>
            <person name="Saif S."/>
            <person name="Birren B."/>
        </authorList>
    </citation>
    <scope>NUCLEOTIDE SEQUENCE [LARGE SCALE GENOMIC DNA]</scope>
    <source>
        <strain evidence="2 3">ATCC 28783</strain>
    </source>
</reference>
<proteinExistence type="predicted"/>
<feature type="region of interest" description="Disordered" evidence="1">
    <location>
        <begin position="78"/>
        <end position="97"/>
    </location>
</feature>
<dbReference type="AlphaFoldDB" id="A0A4Q1BH97"/>
<evidence type="ECO:0000313" key="2">
    <source>
        <dbReference type="EMBL" id="RXK36969.1"/>
    </source>
</evidence>
<feature type="compositionally biased region" description="Low complexity" evidence="1">
    <location>
        <begin position="395"/>
        <end position="412"/>
    </location>
</feature>
<protein>
    <submittedName>
        <fullName evidence="2">Uncharacterized protein</fullName>
    </submittedName>
</protein>
<keyword evidence="3" id="KW-1185">Reference proteome</keyword>
<feature type="region of interest" description="Disordered" evidence="1">
    <location>
        <begin position="393"/>
        <end position="462"/>
    </location>
</feature>
<sequence length="462" mass="51054">MTNPADRTLLYNRAFGDISELLNWTVSRYGADDTNEWQNPWIYTVNQSNGEIGVRLYQAESVQDVPVVKELETPTIDPLPAVMGNTPTSSRTESTQDHLSVGLVDPAISSAWNNSERSRLQLQNTCQRLLAADLPIDKLATLVQDLSMEFASQVSQSSIRRGVFTLSYLKEICPSYIDNELEKVEQQLELNVVTVYALAQLRYQQALRTFAATLLDYNIENMSKPPLLATENDWNKYGKRRVVLGGRIQAMEGASTGSLRDIRQKLEKAQEELDETMSNLPRLFPPGCSMLAAISQQIADMQTENWSDRDHYRSVFAKVLSPLKRQDEVADLKGLLSGQAHPTTILVSIDRKKIQGKAVENTHLWATRKGQTWWDEFESACQGAQGTLVAINTQSAPSSPTSSASSKSSSSPVPGFLQVQPRGHASATPQSSTASLLSPGRRLRQFFTRSRSSGSGGEPASS</sequence>
<comment type="caution">
    <text evidence="2">The sequence shown here is derived from an EMBL/GenBank/DDBJ whole genome shotgun (WGS) entry which is preliminary data.</text>
</comment>